<dbReference type="OrthoDB" id="4738706at2759"/>
<keyword evidence="2" id="KW-1185">Reference proteome</keyword>
<name>A0A6A6DZB8_9PEZI</name>
<gene>
    <name evidence="1" type="ORF">K469DRAFT_539773</name>
</gene>
<dbReference type="AlphaFoldDB" id="A0A6A6DZB8"/>
<dbReference type="EMBL" id="ML994641">
    <property type="protein sequence ID" value="KAF2183742.1"/>
    <property type="molecule type" value="Genomic_DNA"/>
</dbReference>
<organism evidence="1 2">
    <name type="scientific">Zopfia rhizophila CBS 207.26</name>
    <dbReference type="NCBI Taxonomy" id="1314779"/>
    <lineage>
        <taxon>Eukaryota</taxon>
        <taxon>Fungi</taxon>
        <taxon>Dikarya</taxon>
        <taxon>Ascomycota</taxon>
        <taxon>Pezizomycotina</taxon>
        <taxon>Dothideomycetes</taxon>
        <taxon>Dothideomycetes incertae sedis</taxon>
        <taxon>Zopfiaceae</taxon>
        <taxon>Zopfia</taxon>
    </lineage>
</organism>
<reference evidence="1" key="1">
    <citation type="journal article" date="2020" name="Stud. Mycol.">
        <title>101 Dothideomycetes genomes: a test case for predicting lifestyles and emergence of pathogens.</title>
        <authorList>
            <person name="Haridas S."/>
            <person name="Albert R."/>
            <person name="Binder M."/>
            <person name="Bloem J."/>
            <person name="Labutti K."/>
            <person name="Salamov A."/>
            <person name="Andreopoulos B."/>
            <person name="Baker S."/>
            <person name="Barry K."/>
            <person name="Bills G."/>
            <person name="Bluhm B."/>
            <person name="Cannon C."/>
            <person name="Castanera R."/>
            <person name="Culley D."/>
            <person name="Daum C."/>
            <person name="Ezra D."/>
            <person name="Gonzalez J."/>
            <person name="Henrissat B."/>
            <person name="Kuo A."/>
            <person name="Liang C."/>
            <person name="Lipzen A."/>
            <person name="Lutzoni F."/>
            <person name="Magnuson J."/>
            <person name="Mondo S."/>
            <person name="Nolan M."/>
            <person name="Ohm R."/>
            <person name="Pangilinan J."/>
            <person name="Park H.-J."/>
            <person name="Ramirez L."/>
            <person name="Alfaro M."/>
            <person name="Sun H."/>
            <person name="Tritt A."/>
            <person name="Yoshinaga Y."/>
            <person name="Zwiers L.-H."/>
            <person name="Turgeon B."/>
            <person name="Goodwin S."/>
            <person name="Spatafora J."/>
            <person name="Crous P."/>
            <person name="Grigoriev I."/>
        </authorList>
    </citation>
    <scope>NUCLEOTIDE SEQUENCE</scope>
    <source>
        <strain evidence="1">CBS 207.26</strain>
    </source>
</reference>
<dbReference type="Proteomes" id="UP000800200">
    <property type="component" value="Unassembled WGS sequence"/>
</dbReference>
<evidence type="ECO:0000313" key="1">
    <source>
        <dbReference type="EMBL" id="KAF2183742.1"/>
    </source>
</evidence>
<evidence type="ECO:0008006" key="3">
    <source>
        <dbReference type="Google" id="ProtNLM"/>
    </source>
</evidence>
<accession>A0A6A6DZB8</accession>
<protein>
    <recommendedName>
        <fullName evidence="3">C2H2-type domain-containing protein</fullName>
    </recommendedName>
</protein>
<evidence type="ECO:0000313" key="2">
    <source>
        <dbReference type="Proteomes" id="UP000800200"/>
    </source>
</evidence>
<feature type="non-terminal residue" evidence="1">
    <location>
        <position position="1"/>
    </location>
</feature>
<sequence>KCQCPHLDCGRVFRDLKGHLLTHNTDRPEKCPIKTCEYHVKGFARAYDRLRHTCTHFKGSMVCGFCPGSGNATENSFHRLDVFSRHLTNVHGVKQLSLSSLKELYHTDVIETPRRMSEGQPSAACTLCLEKFDPQGMYEHLPACVLRRVMGDTA</sequence>
<feature type="non-terminal residue" evidence="1">
    <location>
        <position position="154"/>
    </location>
</feature>
<proteinExistence type="predicted"/>